<feature type="domain" description="Serine aminopeptidase S33" evidence="2">
    <location>
        <begin position="350"/>
        <end position="441"/>
    </location>
</feature>
<evidence type="ECO:0000313" key="4">
    <source>
        <dbReference type="WBParaSite" id="Pan_g8473.t1"/>
    </source>
</evidence>
<organism evidence="3 4">
    <name type="scientific">Panagrellus redivivus</name>
    <name type="common">Microworm</name>
    <dbReference type="NCBI Taxonomy" id="6233"/>
    <lineage>
        <taxon>Eukaryota</taxon>
        <taxon>Metazoa</taxon>
        <taxon>Ecdysozoa</taxon>
        <taxon>Nematoda</taxon>
        <taxon>Chromadorea</taxon>
        <taxon>Rhabditida</taxon>
        <taxon>Tylenchina</taxon>
        <taxon>Panagrolaimomorpha</taxon>
        <taxon>Panagrolaimoidea</taxon>
        <taxon>Panagrolaimidae</taxon>
        <taxon>Panagrellus</taxon>
    </lineage>
</organism>
<dbReference type="Pfam" id="PF12146">
    <property type="entry name" value="Hydrolase_4"/>
    <property type="match status" value="1"/>
</dbReference>
<evidence type="ECO:0000256" key="1">
    <source>
        <dbReference type="SAM" id="MobiDB-lite"/>
    </source>
</evidence>
<evidence type="ECO:0000259" key="2">
    <source>
        <dbReference type="Pfam" id="PF12146"/>
    </source>
</evidence>
<accession>A0A7E4WB41</accession>
<dbReference type="AlphaFoldDB" id="A0A7E4WB41"/>
<sequence>MPSFKFSPKRFLPRYLQSRPAPASPIFYYPYERRRQLTPQGTDTDMPLTLGATDVELALMETGVNDGSILGAVSVPAVGVKKAEANGVGKVERSDLVAEFDYHKESGRKDDDMDAFWEELKSQGYVQDVHDVIIPEENEWAKNDLDSFFRVRAGRDADISSFTGEEEPPLPRTGPLKDRARPNENTAFENGVAKLVFSTISGVVRFYNALSRASCGCIAVPTSWVNSFAFVPPSPFRHYYLSYIDPKTDERVIGNAEVAFGQRGIRIEPVIERPHRSHIRQVRRFTKRTETFIVTSESGNFIVMTKVHAERLPNAPKNHKVILLANSNASDLGVSFDASLGVFLSSNHPNDYDFYMFDYSGYGLSSGKPSEKAIYADIRAVYNHILKEQNDPLLKVVLFGISIGTTVVADLAASCPPNLGGVVLVAPLTSGIRHVAGANPPKKTASSDVFRILDVAPKIRAPVLCVHGLADTMMPATNSAQIYAAVQRPVDPLYVPHASHLGVLLAPELVDRFRIFIEEEIDADDSHFDTLRRDPACQDRQFSTGNAFSHNS</sequence>
<proteinExistence type="predicted"/>
<dbReference type="GO" id="GO:0005886">
    <property type="term" value="C:plasma membrane"/>
    <property type="evidence" value="ECO:0007669"/>
    <property type="project" value="TreeGrafter"/>
</dbReference>
<dbReference type="GO" id="GO:0008474">
    <property type="term" value="F:palmitoyl-(protein) hydrolase activity"/>
    <property type="evidence" value="ECO:0007669"/>
    <property type="project" value="TreeGrafter"/>
</dbReference>
<dbReference type="SUPFAM" id="SSF53474">
    <property type="entry name" value="alpha/beta-Hydrolases"/>
    <property type="match status" value="1"/>
</dbReference>
<dbReference type="Proteomes" id="UP000492821">
    <property type="component" value="Unassembled WGS sequence"/>
</dbReference>
<dbReference type="GO" id="GO:0010008">
    <property type="term" value="C:endosome membrane"/>
    <property type="evidence" value="ECO:0007669"/>
    <property type="project" value="TreeGrafter"/>
</dbReference>
<reference evidence="4" key="2">
    <citation type="submission" date="2020-10" db="UniProtKB">
        <authorList>
            <consortium name="WormBaseParasite"/>
        </authorList>
    </citation>
    <scope>IDENTIFICATION</scope>
</reference>
<feature type="region of interest" description="Disordered" evidence="1">
    <location>
        <begin position="160"/>
        <end position="181"/>
    </location>
</feature>
<dbReference type="Gene3D" id="3.40.50.1820">
    <property type="entry name" value="alpha/beta hydrolase"/>
    <property type="match status" value="1"/>
</dbReference>
<dbReference type="PANTHER" id="PTHR12277">
    <property type="entry name" value="ALPHA/BETA HYDROLASE DOMAIN-CONTAINING PROTEIN"/>
    <property type="match status" value="1"/>
</dbReference>
<dbReference type="WBParaSite" id="Pan_g8473.t1">
    <property type="protein sequence ID" value="Pan_g8473.t1"/>
    <property type="gene ID" value="Pan_g8473"/>
</dbReference>
<evidence type="ECO:0000313" key="3">
    <source>
        <dbReference type="Proteomes" id="UP000492821"/>
    </source>
</evidence>
<keyword evidence="3" id="KW-1185">Reference proteome</keyword>
<name>A0A7E4WB41_PANRE</name>
<dbReference type="PANTHER" id="PTHR12277:SF39">
    <property type="entry name" value="SERINE AMINOPEPTIDASE S33 DOMAIN-CONTAINING PROTEIN"/>
    <property type="match status" value="1"/>
</dbReference>
<reference evidence="3" key="1">
    <citation type="journal article" date="2013" name="Genetics">
        <title>The draft genome and transcriptome of Panagrellus redivivus are shaped by the harsh demands of a free-living lifestyle.</title>
        <authorList>
            <person name="Srinivasan J."/>
            <person name="Dillman A.R."/>
            <person name="Macchietto M.G."/>
            <person name="Heikkinen L."/>
            <person name="Lakso M."/>
            <person name="Fracchia K.M."/>
            <person name="Antoshechkin I."/>
            <person name="Mortazavi A."/>
            <person name="Wong G."/>
            <person name="Sternberg P.W."/>
        </authorList>
    </citation>
    <scope>NUCLEOTIDE SEQUENCE [LARGE SCALE GENOMIC DNA]</scope>
    <source>
        <strain evidence="3">MT8872</strain>
    </source>
</reference>
<dbReference type="InterPro" id="IPR022742">
    <property type="entry name" value="Hydrolase_4"/>
</dbReference>
<protein>
    <submittedName>
        <fullName evidence="4">Hydrolase_4 domain-containing protein</fullName>
    </submittedName>
</protein>
<dbReference type="InterPro" id="IPR029058">
    <property type="entry name" value="AB_hydrolase_fold"/>
</dbReference>